<keyword evidence="3 10" id="KW-0812">Transmembrane</keyword>
<evidence type="ECO:0000256" key="3">
    <source>
        <dbReference type="ARBA" id="ARBA00022692"/>
    </source>
</evidence>
<feature type="domain" description="G-protein coupled receptors family 2 profile 2" evidence="11">
    <location>
        <begin position="11"/>
        <end position="264"/>
    </location>
</feature>
<keyword evidence="8" id="KW-0807">Transducer</keyword>
<dbReference type="Gene3D" id="1.20.1070.10">
    <property type="entry name" value="Rhodopsin 7-helix transmembrane proteins"/>
    <property type="match status" value="1"/>
</dbReference>
<feature type="transmembrane region" description="Helical" evidence="10">
    <location>
        <begin position="211"/>
        <end position="231"/>
    </location>
</feature>
<evidence type="ECO:0000259" key="11">
    <source>
        <dbReference type="PROSITE" id="PS50261"/>
    </source>
</evidence>
<dbReference type="GO" id="GO:0007166">
    <property type="term" value="P:cell surface receptor signaling pathway"/>
    <property type="evidence" value="ECO:0007669"/>
    <property type="project" value="InterPro"/>
</dbReference>
<dbReference type="GO" id="GO:0004930">
    <property type="term" value="F:G protein-coupled receptor activity"/>
    <property type="evidence" value="ECO:0007669"/>
    <property type="project" value="UniProtKB-KW"/>
</dbReference>
<dbReference type="PANTHER" id="PTHR23112:SF23">
    <property type="entry name" value="CYCLIC AMP RECEPTOR 1-RELATED"/>
    <property type="match status" value="1"/>
</dbReference>
<feature type="transmembrane region" description="Helical" evidence="10">
    <location>
        <begin position="89"/>
        <end position="110"/>
    </location>
</feature>
<dbReference type="CDD" id="cd14940">
    <property type="entry name" value="7tmE_cAMP_R_Slime_mold"/>
    <property type="match status" value="1"/>
</dbReference>
<dbReference type="PRINTS" id="PR00247">
    <property type="entry name" value="GPCRCAMP"/>
</dbReference>
<keyword evidence="5" id="KW-0297">G-protein coupled receptor</keyword>
<dbReference type="OMA" id="GWCWIGD"/>
<name>F4PSJ3_CACFS</name>
<organism evidence="12 13">
    <name type="scientific">Cavenderia fasciculata</name>
    <name type="common">Slime mold</name>
    <name type="synonym">Dictyostelium fasciculatum</name>
    <dbReference type="NCBI Taxonomy" id="261658"/>
    <lineage>
        <taxon>Eukaryota</taxon>
        <taxon>Amoebozoa</taxon>
        <taxon>Evosea</taxon>
        <taxon>Eumycetozoa</taxon>
        <taxon>Dictyostelia</taxon>
        <taxon>Acytosteliales</taxon>
        <taxon>Cavenderiaceae</taxon>
        <taxon>Cavenderia</taxon>
    </lineage>
</organism>
<feature type="transmembrane region" description="Helical" evidence="10">
    <location>
        <begin position="122"/>
        <end position="146"/>
    </location>
</feature>
<proteinExistence type="inferred from homology"/>
<dbReference type="EMBL" id="GL883010">
    <property type="protein sequence ID" value="EGG21523.1"/>
    <property type="molecule type" value="Genomic_DNA"/>
</dbReference>
<feature type="transmembrane region" description="Helical" evidence="10">
    <location>
        <begin position="243"/>
        <end position="262"/>
    </location>
</feature>
<reference evidence="13" key="1">
    <citation type="journal article" date="2011" name="Genome Res.">
        <title>Phylogeny-wide analysis of social amoeba genomes highlights ancient origins for complex intercellular communication.</title>
        <authorList>
            <person name="Heidel A.J."/>
            <person name="Lawal H.M."/>
            <person name="Felder M."/>
            <person name="Schilde C."/>
            <person name="Helps N.R."/>
            <person name="Tunggal B."/>
            <person name="Rivero F."/>
            <person name="John U."/>
            <person name="Schleicher M."/>
            <person name="Eichinger L."/>
            <person name="Platzer M."/>
            <person name="Noegel A.A."/>
            <person name="Schaap P."/>
            <person name="Gloeckner G."/>
        </authorList>
    </citation>
    <scope>NUCLEOTIDE SEQUENCE [LARGE SCALE GENOMIC DNA]</scope>
    <source>
        <strain evidence="13">SH3</strain>
    </source>
</reference>
<dbReference type="GO" id="GO:0030552">
    <property type="term" value="F:cAMP binding"/>
    <property type="evidence" value="ECO:0007669"/>
    <property type="project" value="InterPro"/>
</dbReference>
<dbReference type="FunFam" id="1.20.1070.10:FF:000404">
    <property type="entry name" value="Cyclic AMP receptor-like protein A"/>
    <property type="match status" value="1"/>
</dbReference>
<feature type="transmembrane region" description="Helical" evidence="10">
    <location>
        <begin position="49"/>
        <end position="69"/>
    </location>
</feature>
<comment type="subcellular location">
    <subcellularLocation>
        <location evidence="1">Membrane</location>
        <topology evidence="1">Multi-pass membrane protein</topology>
    </subcellularLocation>
</comment>
<dbReference type="PANTHER" id="PTHR23112">
    <property type="entry name" value="G PROTEIN-COUPLED RECEPTOR 157-RELATED"/>
    <property type="match status" value="1"/>
</dbReference>
<dbReference type="GO" id="GO:0005886">
    <property type="term" value="C:plasma membrane"/>
    <property type="evidence" value="ECO:0007669"/>
    <property type="project" value="TreeGrafter"/>
</dbReference>
<evidence type="ECO:0000256" key="2">
    <source>
        <dbReference type="ARBA" id="ARBA00008360"/>
    </source>
</evidence>
<feature type="compositionally biased region" description="Low complexity" evidence="9">
    <location>
        <begin position="376"/>
        <end position="400"/>
    </location>
</feature>
<gene>
    <name evidence="12" type="primary">carC</name>
    <name evidence="12" type="ORF">DFA_01409</name>
</gene>
<keyword evidence="13" id="KW-1185">Reference proteome</keyword>
<dbReference type="GeneID" id="14873375"/>
<dbReference type="InterPro" id="IPR017981">
    <property type="entry name" value="GPCR_2-like_7TM"/>
</dbReference>
<evidence type="ECO:0000256" key="8">
    <source>
        <dbReference type="ARBA" id="ARBA00023224"/>
    </source>
</evidence>
<dbReference type="Pfam" id="PF05462">
    <property type="entry name" value="Dicty_CAR"/>
    <property type="match status" value="1"/>
</dbReference>
<sequence length="414" mass="46644">MANTPPTKLQNDALYGMLLLADFSSIVGCLTVLLGFWRLKLLRNHITRVIACFCVTSAIKDFVAVTLTLSKSYATNKFACYVYAVDITFGSFSCWMWTLCLALSIYLVLVRTHHEPERLEKFYMIASWGLPLISCIIMVSVDGLVMNVGSWCWIGQQYQGYRFGLFYIPMFIIYAGAVLLTGLTMYYTYTVIYKNEQSTKKAEHRKYQFKLVNYIVVFLVCWIFAVINRILNAYNLNIYATNLLHTYLSISHGFYASLVFIYNNPVMWRYFVSKVLYPFKLLGLFTETYHYYNKNKLNNNSGTGNVSTDKPHSGAMKTCVAPSFSAMERGESFFTDSVEMSMMNSSISPNGSGVADNIDVVPAPAASSSTAVTVSVTNSNDDNNLNNNSENNTNNNNDNNENIHHTFDSGGESD</sequence>
<evidence type="ECO:0000256" key="5">
    <source>
        <dbReference type="ARBA" id="ARBA00023040"/>
    </source>
</evidence>
<dbReference type="InterPro" id="IPR000848">
    <property type="entry name" value="GPCR_cAMP"/>
</dbReference>
<keyword evidence="4 10" id="KW-1133">Transmembrane helix</keyword>
<dbReference type="PRINTS" id="PR02001">
    <property type="entry name" value="GCR1CAMPR"/>
</dbReference>
<evidence type="ECO:0000313" key="13">
    <source>
        <dbReference type="Proteomes" id="UP000007797"/>
    </source>
</evidence>
<evidence type="ECO:0000256" key="4">
    <source>
        <dbReference type="ARBA" id="ARBA00022989"/>
    </source>
</evidence>
<evidence type="ECO:0000313" key="12">
    <source>
        <dbReference type="EMBL" id="EGG21523.1"/>
    </source>
</evidence>
<keyword evidence="7 12" id="KW-0675">Receptor</keyword>
<dbReference type="InterPro" id="IPR022343">
    <property type="entry name" value="GCR1-cAMP_receptor"/>
</dbReference>
<dbReference type="Proteomes" id="UP000007797">
    <property type="component" value="Unassembled WGS sequence"/>
</dbReference>
<dbReference type="PROSITE" id="PS50261">
    <property type="entry name" value="G_PROTEIN_RECEP_F2_4"/>
    <property type="match status" value="1"/>
</dbReference>
<evidence type="ECO:0000256" key="7">
    <source>
        <dbReference type="ARBA" id="ARBA00023170"/>
    </source>
</evidence>
<feature type="transmembrane region" description="Helical" evidence="10">
    <location>
        <begin position="13"/>
        <end position="37"/>
    </location>
</feature>
<evidence type="ECO:0000256" key="6">
    <source>
        <dbReference type="ARBA" id="ARBA00023136"/>
    </source>
</evidence>
<feature type="transmembrane region" description="Helical" evidence="10">
    <location>
        <begin position="166"/>
        <end position="190"/>
    </location>
</feature>
<dbReference type="OrthoDB" id="16790at2759"/>
<dbReference type="RefSeq" id="XP_004359373.1">
    <property type="nucleotide sequence ID" value="XM_004359316.1"/>
</dbReference>
<accession>F4PSJ3</accession>
<keyword evidence="6 10" id="KW-0472">Membrane</keyword>
<feature type="region of interest" description="Disordered" evidence="9">
    <location>
        <begin position="376"/>
        <end position="414"/>
    </location>
</feature>
<dbReference type="AlphaFoldDB" id="F4PSJ3"/>
<protein>
    <submittedName>
        <fullName evidence="12">G-protein-coupled receptor</fullName>
    </submittedName>
</protein>
<evidence type="ECO:0000256" key="1">
    <source>
        <dbReference type="ARBA" id="ARBA00004141"/>
    </source>
</evidence>
<dbReference type="KEGG" id="dfa:DFA_01409"/>
<evidence type="ECO:0000256" key="9">
    <source>
        <dbReference type="SAM" id="MobiDB-lite"/>
    </source>
</evidence>
<dbReference type="SUPFAM" id="SSF81321">
    <property type="entry name" value="Family A G protein-coupled receptor-like"/>
    <property type="match status" value="1"/>
</dbReference>
<comment type="similarity">
    <text evidence="2">Belongs to the G-protein coupled receptor 5 family.</text>
</comment>
<evidence type="ECO:0000256" key="10">
    <source>
        <dbReference type="SAM" id="Phobius"/>
    </source>
</evidence>
<dbReference type="GO" id="GO:0007189">
    <property type="term" value="P:adenylate cyclase-activating G protein-coupled receptor signaling pathway"/>
    <property type="evidence" value="ECO:0007669"/>
    <property type="project" value="TreeGrafter"/>
</dbReference>